<dbReference type="PANTHER" id="PTHR23048">
    <property type="entry name" value="MYOSIN LIGHT CHAIN 1, 3"/>
    <property type="match status" value="1"/>
</dbReference>
<evidence type="ECO:0000259" key="3">
    <source>
        <dbReference type="PROSITE" id="PS50222"/>
    </source>
</evidence>
<dbReference type="Pfam" id="PF13499">
    <property type="entry name" value="EF-hand_7"/>
    <property type="match status" value="2"/>
</dbReference>
<protein>
    <recommendedName>
        <fullName evidence="3">EF-hand domain-containing protein</fullName>
    </recommendedName>
</protein>
<dbReference type="SMART" id="SM00054">
    <property type="entry name" value="EFh"/>
    <property type="match status" value="4"/>
</dbReference>
<evidence type="ECO:0000256" key="1">
    <source>
        <dbReference type="ARBA" id="ARBA00022737"/>
    </source>
</evidence>
<accession>A0AA38LZN2</accession>
<dbReference type="Proteomes" id="UP001168821">
    <property type="component" value="Unassembled WGS sequence"/>
</dbReference>
<evidence type="ECO:0000313" key="5">
    <source>
        <dbReference type="Proteomes" id="UP001168821"/>
    </source>
</evidence>
<evidence type="ECO:0000313" key="4">
    <source>
        <dbReference type="EMBL" id="KAJ3632067.1"/>
    </source>
</evidence>
<feature type="domain" description="EF-hand" evidence="3">
    <location>
        <begin position="76"/>
        <end position="111"/>
    </location>
</feature>
<dbReference type="GO" id="GO:0005509">
    <property type="term" value="F:calcium ion binding"/>
    <property type="evidence" value="ECO:0007669"/>
    <property type="project" value="InterPro"/>
</dbReference>
<comment type="caution">
    <text evidence="4">The sequence shown here is derived from an EMBL/GenBank/DDBJ whole genome shotgun (WGS) entry which is preliminary data.</text>
</comment>
<name>A0AA38LZN2_9CUCU</name>
<dbReference type="Gene3D" id="1.10.238.10">
    <property type="entry name" value="EF-hand"/>
    <property type="match status" value="3"/>
</dbReference>
<keyword evidence="2" id="KW-0106">Calcium</keyword>
<dbReference type="InterPro" id="IPR002048">
    <property type="entry name" value="EF_hand_dom"/>
</dbReference>
<dbReference type="FunFam" id="1.10.238.10:FF:000527">
    <property type="entry name" value="Calmodulin-3"/>
    <property type="match status" value="1"/>
</dbReference>
<reference evidence="4" key="1">
    <citation type="journal article" date="2023" name="G3 (Bethesda)">
        <title>Whole genome assemblies of Zophobas morio and Tenebrio molitor.</title>
        <authorList>
            <person name="Kaur S."/>
            <person name="Stinson S.A."/>
            <person name="diCenzo G.C."/>
        </authorList>
    </citation>
    <scope>NUCLEOTIDE SEQUENCE</scope>
    <source>
        <strain evidence="4">QUZm001</strain>
    </source>
</reference>
<dbReference type="EMBL" id="JALNTZ010000754">
    <property type="protein sequence ID" value="KAJ3632067.1"/>
    <property type="molecule type" value="Genomic_DNA"/>
</dbReference>
<feature type="domain" description="EF-hand" evidence="3">
    <location>
        <begin position="37"/>
        <end position="72"/>
    </location>
</feature>
<gene>
    <name evidence="4" type="ORF">Zmor_024821</name>
</gene>
<dbReference type="GO" id="GO:0072686">
    <property type="term" value="C:mitotic spindle"/>
    <property type="evidence" value="ECO:0007669"/>
    <property type="project" value="UniProtKB-ARBA"/>
</dbReference>
<dbReference type="InterPro" id="IPR050230">
    <property type="entry name" value="CALM/Myosin/TropC-like"/>
</dbReference>
<dbReference type="CDD" id="cd00051">
    <property type="entry name" value="EFh"/>
    <property type="match status" value="2"/>
</dbReference>
<feature type="domain" description="EF-hand" evidence="3">
    <location>
        <begin position="121"/>
        <end position="156"/>
    </location>
</feature>
<dbReference type="InterPro" id="IPR011992">
    <property type="entry name" value="EF-hand-dom_pair"/>
</dbReference>
<dbReference type="GO" id="GO:0016460">
    <property type="term" value="C:myosin II complex"/>
    <property type="evidence" value="ECO:0007669"/>
    <property type="project" value="TreeGrafter"/>
</dbReference>
<dbReference type="AlphaFoldDB" id="A0AA38LZN2"/>
<keyword evidence="5" id="KW-1185">Reference proteome</keyword>
<dbReference type="PANTHER" id="PTHR23048:SF0">
    <property type="entry name" value="CALMODULIN LIKE 3"/>
    <property type="match status" value="1"/>
</dbReference>
<feature type="domain" description="EF-hand" evidence="3">
    <location>
        <begin position="1"/>
        <end position="36"/>
    </location>
</feature>
<proteinExistence type="predicted"/>
<dbReference type="PROSITE" id="PS50222">
    <property type="entry name" value="EF_HAND_2"/>
    <property type="match status" value="4"/>
</dbReference>
<keyword evidence="1" id="KW-0677">Repeat</keyword>
<dbReference type="InterPro" id="IPR018247">
    <property type="entry name" value="EF_Hand_1_Ca_BS"/>
</dbReference>
<dbReference type="SUPFAM" id="SSF47473">
    <property type="entry name" value="EF-hand"/>
    <property type="match status" value="1"/>
</dbReference>
<dbReference type="PROSITE" id="PS00018">
    <property type="entry name" value="EF_HAND_1"/>
    <property type="match status" value="3"/>
</dbReference>
<evidence type="ECO:0000256" key="2">
    <source>
        <dbReference type="ARBA" id="ARBA00022837"/>
    </source>
</evidence>
<organism evidence="4 5">
    <name type="scientific">Zophobas morio</name>
    <dbReference type="NCBI Taxonomy" id="2755281"/>
    <lineage>
        <taxon>Eukaryota</taxon>
        <taxon>Metazoa</taxon>
        <taxon>Ecdysozoa</taxon>
        <taxon>Arthropoda</taxon>
        <taxon>Hexapoda</taxon>
        <taxon>Insecta</taxon>
        <taxon>Pterygota</taxon>
        <taxon>Neoptera</taxon>
        <taxon>Endopterygota</taxon>
        <taxon>Coleoptera</taxon>
        <taxon>Polyphaga</taxon>
        <taxon>Cucujiformia</taxon>
        <taxon>Tenebrionidae</taxon>
        <taxon>Zophobas</taxon>
    </lineage>
</organism>
<sequence>MDSNTYIKSFQLFDKDEKGFIGKHELRQLFRSFGQYLSDKDLRLIVAEGDLNGDGKISIQEFVGLMKRRMRSAWESGTDDLLRLFKIFDIDGNGVIDKHELRHVCNFIFIGIVMDAVGHFVTEEDVEEMMLAADLDGNGSIDYNDFLTFLADLNETKLN</sequence>